<organism evidence="2 3">
    <name type="scientific">Pseudomonas putida</name>
    <name type="common">Arthrobacter siderocapsulatus</name>
    <dbReference type="NCBI Taxonomy" id="303"/>
    <lineage>
        <taxon>Bacteria</taxon>
        <taxon>Pseudomonadati</taxon>
        <taxon>Pseudomonadota</taxon>
        <taxon>Gammaproteobacteria</taxon>
        <taxon>Pseudomonadales</taxon>
        <taxon>Pseudomonadaceae</taxon>
        <taxon>Pseudomonas</taxon>
    </lineage>
</organism>
<evidence type="ECO:0000313" key="2">
    <source>
        <dbReference type="EMBL" id="GLO37799.1"/>
    </source>
</evidence>
<name>A0AA37RNU5_PSEPU</name>
<dbReference type="InterPro" id="IPR001387">
    <property type="entry name" value="Cro/C1-type_HTH"/>
</dbReference>
<reference evidence="2" key="1">
    <citation type="submission" date="2023-01" db="EMBL/GenBank/DDBJ databases">
        <title>Whole-genome sequence of Pseudomonas putida NBRC 14671.</title>
        <authorList>
            <person name="Morohoshi T."/>
            <person name="Someya N."/>
        </authorList>
    </citation>
    <scope>NUCLEOTIDE SEQUENCE</scope>
    <source>
        <strain evidence="2">NBRC 14671</strain>
    </source>
</reference>
<dbReference type="EMBL" id="BSKJ01000013">
    <property type="protein sequence ID" value="GLO37799.1"/>
    <property type="molecule type" value="Genomic_DNA"/>
</dbReference>
<dbReference type="InterPro" id="IPR010982">
    <property type="entry name" value="Lambda_DNA-bd_dom_sf"/>
</dbReference>
<dbReference type="SMART" id="SM00530">
    <property type="entry name" value="HTH_XRE"/>
    <property type="match status" value="1"/>
</dbReference>
<dbReference type="SUPFAM" id="SSF47413">
    <property type="entry name" value="lambda repressor-like DNA-binding domains"/>
    <property type="match status" value="1"/>
</dbReference>
<comment type="caution">
    <text evidence="2">The sequence shown here is derived from an EMBL/GenBank/DDBJ whole genome shotgun (WGS) entry which is preliminary data.</text>
</comment>
<dbReference type="AlphaFoldDB" id="A0AA37RNU5"/>
<evidence type="ECO:0000313" key="3">
    <source>
        <dbReference type="Proteomes" id="UP001161257"/>
    </source>
</evidence>
<dbReference type="Pfam" id="PF13384">
    <property type="entry name" value="HTH_23"/>
    <property type="match status" value="1"/>
</dbReference>
<protein>
    <recommendedName>
        <fullName evidence="1">HTH cro/C1-type domain-containing protein</fullName>
    </recommendedName>
</protein>
<dbReference type="GO" id="GO:0003677">
    <property type="term" value="F:DNA binding"/>
    <property type="evidence" value="ECO:0007669"/>
    <property type="project" value="InterPro"/>
</dbReference>
<dbReference type="PROSITE" id="PS50943">
    <property type="entry name" value="HTH_CROC1"/>
    <property type="match status" value="2"/>
</dbReference>
<accession>A0AA37RNU5</accession>
<dbReference type="Proteomes" id="UP001161257">
    <property type="component" value="Unassembled WGS sequence"/>
</dbReference>
<sequence length="156" mass="16881">MVTRKTLAAVIREARAIAGTSRDQLVSKIHPNHLHNLEYAKSGATLEKLAELCEALGTDPLALLVIASSHDLSITPQARLTSISSEIDRLSDLGLVKGLAKHIQNGELIVERSGRSIPPEKLKAVLQCKDEGMSQKEAAELVGVSTATVSRIWRRT</sequence>
<feature type="domain" description="HTH cro/C1-type" evidence="1">
    <location>
        <begin position="11"/>
        <end position="63"/>
    </location>
</feature>
<dbReference type="CDD" id="cd00093">
    <property type="entry name" value="HTH_XRE"/>
    <property type="match status" value="1"/>
</dbReference>
<feature type="domain" description="HTH cro/C1-type" evidence="1">
    <location>
        <begin position="129"/>
        <end position="152"/>
    </location>
</feature>
<evidence type="ECO:0000259" key="1">
    <source>
        <dbReference type="PROSITE" id="PS50943"/>
    </source>
</evidence>
<proteinExistence type="predicted"/>
<dbReference type="Gene3D" id="1.10.260.40">
    <property type="entry name" value="lambda repressor-like DNA-binding domains"/>
    <property type="match status" value="1"/>
</dbReference>
<gene>
    <name evidence="2" type="ORF">PPUN14671_46360</name>
</gene>
<dbReference type="RefSeq" id="WP_284356926.1">
    <property type="nucleotide sequence ID" value="NZ_BSKF01000016.1"/>
</dbReference>